<dbReference type="Gene3D" id="3.20.20.70">
    <property type="entry name" value="Aldolase class I"/>
    <property type="match status" value="1"/>
</dbReference>
<feature type="binding site" evidence="7">
    <location>
        <begin position="8"/>
        <end position="10"/>
    </location>
    <ligand>
        <name>substrate</name>
    </ligand>
</feature>
<feature type="active site" description="Electrophile" evidence="7">
    <location>
        <position position="94"/>
    </location>
</feature>
<dbReference type="PATRIC" id="fig|1618619.3.peg.569"/>
<dbReference type="AlphaFoldDB" id="A0A0G1NK67"/>
<evidence type="ECO:0000256" key="6">
    <source>
        <dbReference type="ARBA" id="ARBA00023235"/>
    </source>
</evidence>
<dbReference type="Pfam" id="PF00121">
    <property type="entry name" value="TIM"/>
    <property type="match status" value="1"/>
</dbReference>
<dbReference type="GO" id="GO:0046166">
    <property type="term" value="P:glyceraldehyde-3-phosphate biosynthetic process"/>
    <property type="evidence" value="ECO:0007669"/>
    <property type="project" value="TreeGrafter"/>
</dbReference>
<dbReference type="EMBL" id="LCLU01000035">
    <property type="protein sequence ID" value="KKU20861.1"/>
    <property type="molecule type" value="Genomic_DNA"/>
</dbReference>
<evidence type="ECO:0000256" key="2">
    <source>
        <dbReference type="ARBA" id="ARBA00007422"/>
    </source>
</evidence>
<dbReference type="GO" id="GO:0005829">
    <property type="term" value="C:cytosol"/>
    <property type="evidence" value="ECO:0007669"/>
    <property type="project" value="TreeGrafter"/>
</dbReference>
<keyword evidence="5 7" id="KW-0324">Glycolysis</keyword>
<dbReference type="PANTHER" id="PTHR21139">
    <property type="entry name" value="TRIOSEPHOSPHATE ISOMERASE"/>
    <property type="match status" value="1"/>
</dbReference>
<dbReference type="HAMAP" id="MF_00147_B">
    <property type="entry name" value="TIM_B"/>
    <property type="match status" value="1"/>
</dbReference>
<proteinExistence type="inferred from homology"/>
<comment type="function">
    <text evidence="7">Involved in the gluconeogenesis. Catalyzes stereospecifically the conversion of dihydroxyacetone phosphate (DHAP) to D-glyceraldehyde-3-phosphate (G3P).</text>
</comment>
<dbReference type="Proteomes" id="UP000034569">
    <property type="component" value="Unassembled WGS sequence"/>
</dbReference>
<feature type="binding site" evidence="7">
    <location>
        <position position="172"/>
    </location>
    <ligand>
        <name>substrate</name>
    </ligand>
</feature>
<feature type="active site" description="Proton acceptor" evidence="7">
    <location>
        <position position="166"/>
    </location>
</feature>
<comment type="pathway">
    <text evidence="7 8">Carbohydrate biosynthesis; gluconeogenesis.</text>
</comment>
<dbReference type="FunFam" id="3.20.20.70:FF:000016">
    <property type="entry name" value="Triosephosphate isomerase"/>
    <property type="match status" value="1"/>
</dbReference>
<dbReference type="CDD" id="cd00311">
    <property type="entry name" value="TIM"/>
    <property type="match status" value="1"/>
</dbReference>
<dbReference type="InterPro" id="IPR000652">
    <property type="entry name" value="Triosephosphate_isomerase"/>
</dbReference>
<dbReference type="GO" id="GO:0004807">
    <property type="term" value="F:triose-phosphate isomerase activity"/>
    <property type="evidence" value="ECO:0007669"/>
    <property type="project" value="UniProtKB-UniRule"/>
</dbReference>
<evidence type="ECO:0000256" key="3">
    <source>
        <dbReference type="ARBA" id="ARBA00022432"/>
    </source>
</evidence>
<sequence length="250" mass="27126">MIKFIVANWKLHPVTAQEAETLFKSVLGGVKGVKNVDVAVCPPAIFLPLLNQIKAKKIVLGAQNLFWEEKGAYTGEISGPMLRQFGCRYAIVGHSERKQYFYETDETINLKLKAAFKAGLKAVLCAGESDRGASEKEVAQILETQIQNALAGIPKGRLADLTIAYEPVWAIGTGLTVSPDDALKAKLFIKKVLMNLYDRPSAERVRILYGGSVNSKNIFDFVQILDGALVGGASVDAAEFVKIVKIASLA</sequence>
<dbReference type="PANTHER" id="PTHR21139:SF42">
    <property type="entry name" value="TRIOSEPHOSPHATE ISOMERASE"/>
    <property type="match status" value="1"/>
</dbReference>
<dbReference type="InterPro" id="IPR020861">
    <property type="entry name" value="Triosephosphate_isomerase_AS"/>
</dbReference>
<reference evidence="9 10" key="1">
    <citation type="journal article" date="2015" name="Nature">
        <title>rRNA introns, odd ribosomes, and small enigmatic genomes across a large radiation of phyla.</title>
        <authorList>
            <person name="Brown C.T."/>
            <person name="Hug L.A."/>
            <person name="Thomas B.C."/>
            <person name="Sharon I."/>
            <person name="Castelle C.J."/>
            <person name="Singh A."/>
            <person name="Wilkins M.J."/>
            <person name="Williams K.H."/>
            <person name="Banfield J.F."/>
        </authorList>
    </citation>
    <scope>NUCLEOTIDE SEQUENCE [LARGE SCALE GENOMIC DNA]</scope>
</reference>
<dbReference type="UniPathway" id="UPA00109">
    <property type="reaction ID" value="UER00189"/>
</dbReference>
<evidence type="ECO:0000256" key="5">
    <source>
        <dbReference type="ARBA" id="ARBA00023152"/>
    </source>
</evidence>
<dbReference type="NCBIfam" id="TIGR00419">
    <property type="entry name" value="tim"/>
    <property type="match status" value="1"/>
</dbReference>
<feature type="binding site" evidence="7">
    <location>
        <begin position="231"/>
        <end position="232"/>
    </location>
    <ligand>
        <name>substrate</name>
    </ligand>
</feature>
<dbReference type="InterPro" id="IPR022896">
    <property type="entry name" value="TrioseP_Isoase_bac/euk"/>
</dbReference>
<dbReference type="EC" id="5.3.1.1" evidence="7 8"/>
<dbReference type="PROSITE" id="PS00171">
    <property type="entry name" value="TIM_1"/>
    <property type="match status" value="1"/>
</dbReference>
<keyword evidence="6 7" id="KW-0413">Isomerase</keyword>
<protein>
    <recommendedName>
        <fullName evidence="7 8">Triosephosphate isomerase</fullName>
        <shortName evidence="7">TIM</shortName>
        <shortName evidence="7">TPI</shortName>
        <ecNumber evidence="7 8">5.3.1.1</ecNumber>
    </recommendedName>
    <alternativeName>
        <fullName evidence="7">Triose-phosphate isomerase</fullName>
    </alternativeName>
</protein>
<evidence type="ECO:0000256" key="4">
    <source>
        <dbReference type="ARBA" id="ARBA00022490"/>
    </source>
</evidence>
<dbReference type="GO" id="GO:0006096">
    <property type="term" value="P:glycolytic process"/>
    <property type="evidence" value="ECO:0007669"/>
    <property type="project" value="UniProtKB-UniRule"/>
</dbReference>
<dbReference type="UniPathway" id="UPA00138"/>
<evidence type="ECO:0000313" key="9">
    <source>
        <dbReference type="EMBL" id="KKU20861.1"/>
    </source>
</evidence>
<evidence type="ECO:0000256" key="7">
    <source>
        <dbReference type="HAMAP-Rule" id="MF_00147"/>
    </source>
</evidence>
<evidence type="ECO:0000256" key="1">
    <source>
        <dbReference type="ARBA" id="ARBA00004680"/>
    </source>
</evidence>
<dbReference type="InterPro" id="IPR013785">
    <property type="entry name" value="Aldolase_TIM"/>
</dbReference>
<name>A0A0G1NK67_9BACT</name>
<evidence type="ECO:0000313" key="10">
    <source>
        <dbReference type="Proteomes" id="UP000034569"/>
    </source>
</evidence>
<dbReference type="PROSITE" id="PS51440">
    <property type="entry name" value="TIM_2"/>
    <property type="match status" value="1"/>
</dbReference>
<keyword evidence="3 7" id="KW-0312">Gluconeogenesis</keyword>
<accession>A0A0G1NK67</accession>
<feature type="binding site" evidence="7">
    <location>
        <position position="212"/>
    </location>
    <ligand>
        <name>substrate</name>
    </ligand>
</feature>
<comment type="catalytic activity">
    <reaction evidence="7 8">
        <text>D-glyceraldehyde 3-phosphate = dihydroxyacetone phosphate</text>
        <dbReference type="Rhea" id="RHEA:18585"/>
        <dbReference type="ChEBI" id="CHEBI:57642"/>
        <dbReference type="ChEBI" id="CHEBI:59776"/>
        <dbReference type="EC" id="5.3.1.1"/>
    </reaction>
</comment>
<comment type="caution">
    <text evidence="9">The sequence shown here is derived from an EMBL/GenBank/DDBJ whole genome shotgun (WGS) entry which is preliminary data.</text>
</comment>
<gene>
    <name evidence="7" type="primary">tpiA</name>
    <name evidence="9" type="ORF">UX33_C0035G0006</name>
</gene>
<organism evidence="9 10">
    <name type="scientific">Candidatus Azambacteria bacterium GW2011_GWC1_46_13</name>
    <dbReference type="NCBI Taxonomy" id="1618619"/>
    <lineage>
        <taxon>Bacteria</taxon>
        <taxon>Candidatus Azamiibacteriota</taxon>
    </lineage>
</organism>
<comment type="subunit">
    <text evidence="7 8">Homodimer.</text>
</comment>
<comment type="pathway">
    <text evidence="1 7 8">Carbohydrate degradation; glycolysis; D-glyceraldehyde 3-phosphate from glycerone phosphate: step 1/1.</text>
</comment>
<dbReference type="GO" id="GO:0006094">
    <property type="term" value="P:gluconeogenesis"/>
    <property type="evidence" value="ECO:0007669"/>
    <property type="project" value="UniProtKB-UniRule"/>
</dbReference>
<dbReference type="InterPro" id="IPR035990">
    <property type="entry name" value="TIM_sf"/>
</dbReference>
<dbReference type="GO" id="GO:0019563">
    <property type="term" value="P:glycerol catabolic process"/>
    <property type="evidence" value="ECO:0007669"/>
    <property type="project" value="TreeGrafter"/>
</dbReference>
<keyword evidence="4 7" id="KW-0963">Cytoplasm</keyword>
<evidence type="ECO:0000256" key="8">
    <source>
        <dbReference type="RuleBase" id="RU363013"/>
    </source>
</evidence>
<comment type="subcellular location">
    <subcellularLocation>
        <location evidence="7 8">Cytoplasm</location>
    </subcellularLocation>
</comment>
<comment type="similarity">
    <text evidence="2 7 8">Belongs to the triosephosphate isomerase family.</text>
</comment>
<dbReference type="SUPFAM" id="SSF51351">
    <property type="entry name" value="Triosephosphate isomerase (TIM)"/>
    <property type="match status" value="1"/>
</dbReference>